<keyword evidence="4 8" id="KW-0812">Transmembrane</keyword>
<comment type="similarity">
    <text evidence="2 7">Belongs to the major facilitator superfamily. Sugar transporter (TC 2.A.1.1) family.</text>
</comment>
<dbReference type="OrthoDB" id="6133115at2759"/>
<keyword evidence="6 8" id="KW-0472">Membrane</keyword>
<dbReference type="NCBIfam" id="TIGR00879">
    <property type="entry name" value="SP"/>
    <property type="match status" value="1"/>
</dbReference>
<keyword evidence="3 7" id="KW-0813">Transport</keyword>
<gene>
    <name evidence="10" type="ORF">N0V83_002501</name>
</gene>
<feature type="transmembrane region" description="Helical" evidence="8">
    <location>
        <begin position="150"/>
        <end position="172"/>
    </location>
</feature>
<evidence type="ECO:0000256" key="6">
    <source>
        <dbReference type="ARBA" id="ARBA00023136"/>
    </source>
</evidence>
<dbReference type="InterPro" id="IPR005828">
    <property type="entry name" value="MFS_sugar_transport-like"/>
</dbReference>
<feature type="transmembrane region" description="Helical" evidence="8">
    <location>
        <begin position="338"/>
        <end position="356"/>
    </location>
</feature>
<accession>A0A9W8YBX8</accession>
<proteinExistence type="inferred from homology"/>
<feature type="transmembrane region" description="Helical" evidence="8">
    <location>
        <begin position="59"/>
        <end position="79"/>
    </location>
</feature>
<feature type="transmembrane region" description="Helical" evidence="8">
    <location>
        <begin position="178"/>
        <end position="201"/>
    </location>
</feature>
<reference evidence="10" key="1">
    <citation type="submission" date="2022-10" db="EMBL/GenBank/DDBJ databases">
        <title>Tapping the CABI collections for fungal endophytes: first genome assemblies for Collariella, Neodidymelliopsis, Ascochyta clinopodiicola, Didymella pomorum, Didymosphaeria variabile, Neocosmospora piperis and Neocucurbitaria cava.</title>
        <authorList>
            <person name="Hill R."/>
        </authorList>
    </citation>
    <scope>NUCLEOTIDE SEQUENCE</scope>
    <source>
        <strain evidence="10">IMI 356814</strain>
    </source>
</reference>
<protein>
    <recommendedName>
        <fullName evidence="9">Major facilitator superfamily (MFS) profile domain-containing protein</fullName>
    </recommendedName>
</protein>
<evidence type="ECO:0000256" key="2">
    <source>
        <dbReference type="ARBA" id="ARBA00010992"/>
    </source>
</evidence>
<organism evidence="10 11">
    <name type="scientific">Neocucurbitaria cava</name>
    <dbReference type="NCBI Taxonomy" id="798079"/>
    <lineage>
        <taxon>Eukaryota</taxon>
        <taxon>Fungi</taxon>
        <taxon>Dikarya</taxon>
        <taxon>Ascomycota</taxon>
        <taxon>Pezizomycotina</taxon>
        <taxon>Dothideomycetes</taxon>
        <taxon>Pleosporomycetidae</taxon>
        <taxon>Pleosporales</taxon>
        <taxon>Pleosporineae</taxon>
        <taxon>Cucurbitariaceae</taxon>
        <taxon>Neocucurbitaria</taxon>
    </lineage>
</organism>
<dbReference type="PANTHER" id="PTHR48022:SF31">
    <property type="entry name" value="HEXOSE TRANSPORTER"/>
    <property type="match status" value="1"/>
</dbReference>
<evidence type="ECO:0000256" key="8">
    <source>
        <dbReference type="SAM" id="Phobius"/>
    </source>
</evidence>
<dbReference type="Pfam" id="PF00083">
    <property type="entry name" value="Sugar_tr"/>
    <property type="match status" value="1"/>
</dbReference>
<dbReference type="PROSITE" id="PS51257">
    <property type="entry name" value="PROKAR_LIPOPROTEIN"/>
    <property type="match status" value="1"/>
</dbReference>
<comment type="caution">
    <text evidence="10">The sequence shown here is derived from an EMBL/GenBank/DDBJ whole genome shotgun (WGS) entry which is preliminary data.</text>
</comment>
<sequence>MADTLGRDMRFVPRSSNVISVLLVAASCVTATTLGYDGSMMNALNILPSYTEYFSLNTTTLALNTSALWIGGAVAGIVYGPITDILGRKKALFWAAVLTIISAIIQAAAQNIAMFVVSRILIGFGTGASAVAGPTYLAETMQLKHRAWGLGVFYDCWFVGGLISAGVTYGTAKMDTTWAWRLPSALQGLFSIICIVILPFMPESPRWLVHKGYNDEALDVIALTYANGDRANPAVLVQYQEIVDTLNYEKNTGETLSVKQMFKTPSARKRTILSLSVAVITMLSGNNIISFYLGTMLENAGITDSHTQLEINIILNAWSLCIALFGTVFANRLGRKKLAAISTAALTIFLFMFGGLTAKYGTSANTAGIYGTVATLFLFQGSYSFGLSPITVMYPPEVLNYPIRSNGMGLYTFLVNGVGLLVTFAFPYALDAIGWKTYMINGAWNVLEVLFILFYWVETKDKTLEEIDALFEGEKHSDVVDLEIVLNGKLDASNVLQGIDVPINSNEVPVTSKAVKGA</sequence>
<dbReference type="SUPFAM" id="SSF103473">
    <property type="entry name" value="MFS general substrate transporter"/>
    <property type="match status" value="1"/>
</dbReference>
<dbReference type="AlphaFoldDB" id="A0A9W8YBX8"/>
<feature type="transmembrane region" description="Helical" evidence="8">
    <location>
        <begin position="438"/>
        <end position="457"/>
    </location>
</feature>
<keyword evidence="11" id="KW-1185">Reference proteome</keyword>
<dbReference type="Gene3D" id="1.20.1250.20">
    <property type="entry name" value="MFS general substrate transporter like domains"/>
    <property type="match status" value="1"/>
</dbReference>
<comment type="subcellular location">
    <subcellularLocation>
        <location evidence="1">Membrane</location>
        <topology evidence="1">Multi-pass membrane protein</topology>
    </subcellularLocation>
</comment>
<dbReference type="InterPro" id="IPR050360">
    <property type="entry name" value="MFS_Sugar_Transporters"/>
</dbReference>
<dbReference type="PROSITE" id="PS00217">
    <property type="entry name" value="SUGAR_TRANSPORT_2"/>
    <property type="match status" value="1"/>
</dbReference>
<evidence type="ECO:0000259" key="9">
    <source>
        <dbReference type="PROSITE" id="PS50850"/>
    </source>
</evidence>
<dbReference type="GO" id="GO:0005351">
    <property type="term" value="F:carbohydrate:proton symporter activity"/>
    <property type="evidence" value="ECO:0007669"/>
    <property type="project" value="TreeGrafter"/>
</dbReference>
<evidence type="ECO:0000256" key="3">
    <source>
        <dbReference type="ARBA" id="ARBA00022448"/>
    </source>
</evidence>
<dbReference type="Proteomes" id="UP001140560">
    <property type="component" value="Unassembled WGS sequence"/>
</dbReference>
<dbReference type="FunFam" id="1.20.1250.20:FF:000134">
    <property type="entry name" value="MFS sugar transporter protein"/>
    <property type="match status" value="1"/>
</dbReference>
<dbReference type="InterPro" id="IPR036259">
    <property type="entry name" value="MFS_trans_sf"/>
</dbReference>
<feature type="domain" description="Major facilitator superfamily (MFS) profile" evidence="9">
    <location>
        <begin position="23"/>
        <end position="460"/>
    </location>
</feature>
<dbReference type="InterPro" id="IPR020846">
    <property type="entry name" value="MFS_dom"/>
</dbReference>
<feature type="transmembrane region" description="Helical" evidence="8">
    <location>
        <begin position="91"/>
        <end position="109"/>
    </location>
</feature>
<feature type="transmembrane region" description="Helical" evidence="8">
    <location>
        <begin position="408"/>
        <end position="426"/>
    </location>
</feature>
<evidence type="ECO:0000313" key="10">
    <source>
        <dbReference type="EMBL" id="KAJ4373762.1"/>
    </source>
</evidence>
<evidence type="ECO:0000313" key="11">
    <source>
        <dbReference type="Proteomes" id="UP001140560"/>
    </source>
</evidence>
<keyword evidence="5 8" id="KW-1133">Transmembrane helix</keyword>
<feature type="transmembrane region" description="Helical" evidence="8">
    <location>
        <begin position="115"/>
        <end position="138"/>
    </location>
</feature>
<feature type="transmembrane region" description="Helical" evidence="8">
    <location>
        <begin position="313"/>
        <end position="331"/>
    </location>
</feature>
<dbReference type="InterPro" id="IPR005829">
    <property type="entry name" value="Sugar_transporter_CS"/>
</dbReference>
<feature type="transmembrane region" description="Helical" evidence="8">
    <location>
        <begin position="271"/>
        <end position="293"/>
    </location>
</feature>
<name>A0A9W8YBX8_9PLEO</name>
<dbReference type="EMBL" id="JAPEUY010000004">
    <property type="protein sequence ID" value="KAJ4373762.1"/>
    <property type="molecule type" value="Genomic_DNA"/>
</dbReference>
<evidence type="ECO:0000256" key="4">
    <source>
        <dbReference type="ARBA" id="ARBA00022692"/>
    </source>
</evidence>
<evidence type="ECO:0000256" key="5">
    <source>
        <dbReference type="ARBA" id="ARBA00022989"/>
    </source>
</evidence>
<evidence type="ECO:0000256" key="1">
    <source>
        <dbReference type="ARBA" id="ARBA00004141"/>
    </source>
</evidence>
<evidence type="ECO:0000256" key="7">
    <source>
        <dbReference type="RuleBase" id="RU003346"/>
    </source>
</evidence>
<feature type="transmembrane region" description="Helical" evidence="8">
    <location>
        <begin position="368"/>
        <end position="387"/>
    </location>
</feature>
<dbReference type="InterPro" id="IPR003663">
    <property type="entry name" value="Sugar/inositol_transpt"/>
</dbReference>
<dbReference type="GO" id="GO:0016020">
    <property type="term" value="C:membrane"/>
    <property type="evidence" value="ECO:0007669"/>
    <property type="project" value="UniProtKB-SubCell"/>
</dbReference>
<dbReference type="PROSITE" id="PS50850">
    <property type="entry name" value="MFS"/>
    <property type="match status" value="1"/>
</dbReference>
<dbReference type="PANTHER" id="PTHR48022">
    <property type="entry name" value="PLASTIDIC GLUCOSE TRANSPORTER 4"/>
    <property type="match status" value="1"/>
</dbReference>